<evidence type="ECO:0000313" key="2">
    <source>
        <dbReference type="EMBL" id="TKR70335.1"/>
    </source>
</evidence>
<dbReference type="Proteomes" id="UP000298663">
    <property type="component" value="Unassembled WGS sequence"/>
</dbReference>
<evidence type="ECO:0000313" key="3">
    <source>
        <dbReference type="Proteomes" id="UP000298663"/>
    </source>
</evidence>
<feature type="signal peptide" evidence="1">
    <location>
        <begin position="1"/>
        <end position="16"/>
    </location>
</feature>
<accession>A0A4V6A0E2</accession>
<keyword evidence="1" id="KW-0732">Signal</keyword>
<comment type="caution">
    <text evidence="2">The sequence shown here is derived from an EMBL/GenBank/DDBJ whole genome shotgun (WGS) entry which is preliminary data.</text>
</comment>
<dbReference type="AlphaFoldDB" id="A0A4V6A0E2"/>
<organism evidence="2 3">
    <name type="scientific">Steinernema carpocapsae</name>
    <name type="common">Entomopathogenic nematode</name>
    <dbReference type="NCBI Taxonomy" id="34508"/>
    <lineage>
        <taxon>Eukaryota</taxon>
        <taxon>Metazoa</taxon>
        <taxon>Ecdysozoa</taxon>
        <taxon>Nematoda</taxon>
        <taxon>Chromadorea</taxon>
        <taxon>Rhabditida</taxon>
        <taxon>Tylenchina</taxon>
        <taxon>Panagrolaimomorpha</taxon>
        <taxon>Strongyloidoidea</taxon>
        <taxon>Steinernematidae</taxon>
        <taxon>Steinernema</taxon>
    </lineage>
</organism>
<name>A0A4V6A0E2_STECR</name>
<protein>
    <submittedName>
        <fullName evidence="2">Uncharacterized protein</fullName>
    </submittedName>
</protein>
<gene>
    <name evidence="2" type="ORF">L596_022374</name>
</gene>
<proteinExistence type="predicted"/>
<keyword evidence="3" id="KW-1185">Reference proteome</keyword>
<dbReference type="EMBL" id="AZBU02000007">
    <property type="protein sequence ID" value="TKR70335.1"/>
    <property type="molecule type" value="Genomic_DNA"/>
</dbReference>
<reference evidence="2 3" key="2">
    <citation type="journal article" date="2019" name="G3 (Bethesda)">
        <title>Hybrid Assembly of the Genome of the Entomopathogenic Nematode Steinernema carpocapsae Identifies the X-Chromosome.</title>
        <authorList>
            <person name="Serra L."/>
            <person name="Macchietto M."/>
            <person name="Macias-Munoz A."/>
            <person name="McGill C.J."/>
            <person name="Rodriguez I.M."/>
            <person name="Rodriguez B."/>
            <person name="Murad R."/>
            <person name="Mortazavi A."/>
        </authorList>
    </citation>
    <scope>NUCLEOTIDE SEQUENCE [LARGE SCALE GENOMIC DNA]</scope>
    <source>
        <strain evidence="2 3">ALL</strain>
    </source>
</reference>
<feature type="chain" id="PRO_5021016955" evidence="1">
    <location>
        <begin position="17"/>
        <end position="517"/>
    </location>
</feature>
<sequence length="517" mass="57899">MTPLTALLLPFSPLFALSLTSPTLPFTLFASDGVTEIRFNTSFCLFVDANSFLDLSKITVTPDNRAPFSITSFIKLQDIAKMTKTFVGKKCFENTIKLNFDYGDIYNGMDARDLEWRAVIFYFMDMEKAMGKCKNAGYIGGNVYYCHNDHNIIQMKKDCPAVVLIPSNDFSSLCPAIQFSSADSGTVVTDLSTELDDINIDVYTVPHPCALFLMITFFRTSRHILPHSRLTCSCHFSLSTAADWQDYTFYRTAIVIHSDNKFWGDYRIYFYAPGTTWYDRDVNETEYKCRLWSSLELYVQEKYLSTLPRRLETDPYGMDTFSQVFKLKGDVRMDLDIQPFDETCVEFKIEKYNRIPKRFEVVKELFETIVIQKEMSPFLTKIALAFIFSISANSSKGSVNKIFAGSDNAIEEVFSISNSAANKVGGVSDGVLGVSRDDARNGQENEEERKPKDMIRIILTVLVMLLNMTTADPIGDAANAANEAFGAAGNTAGNILGNGANLLNNGLGAIREAPGKK</sequence>
<reference evidence="2 3" key="1">
    <citation type="journal article" date="2015" name="Genome Biol.">
        <title>Comparative genomics of Steinernema reveals deeply conserved gene regulatory networks.</title>
        <authorList>
            <person name="Dillman A.R."/>
            <person name="Macchietto M."/>
            <person name="Porter C.F."/>
            <person name="Rogers A."/>
            <person name="Williams B."/>
            <person name="Antoshechkin I."/>
            <person name="Lee M.M."/>
            <person name="Goodwin Z."/>
            <person name="Lu X."/>
            <person name="Lewis E.E."/>
            <person name="Goodrich-Blair H."/>
            <person name="Stock S.P."/>
            <person name="Adams B.J."/>
            <person name="Sternberg P.W."/>
            <person name="Mortazavi A."/>
        </authorList>
    </citation>
    <scope>NUCLEOTIDE SEQUENCE [LARGE SCALE GENOMIC DNA]</scope>
    <source>
        <strain evidence="2 3">ALL</strain>
    </source>
</reference>
<evidence type="ECO:0000256" key="1">
    <source>
        <dbReference type="SAM" id="SignalP"/>
    </source>
</evidence>